<name>E1ZWH1_CAMFO</name>
<feature type="non-terminal residue" evidence="2">
    <location>
        <position position="1"/>
    </location>
</feature>
<proteinExistence type="predicted"/>
<evidence type="ECO:0000313" key="2">
    <source>
        <dbReference type="EMBL" id="EFN74468.1"/>
    </source>
</evidence>
<evidence type="ECO:0000256" key="1">
    <source>
        <dbReference type="SAM" id="MobiDB-lite"/>
    </source>
</evidence>
<sequence length="44" mass="4466">RPTTAGPAIARPVTVGSPNARPTTTGPSTPATRQATTRPQTARP</sequence>
<feature type="compositionally biased region" description="Polar residues" evidence="1">
    <location>
        <begin position="16"/>
        <end position="28"/>
    </location>
</feature>
<organism evidence="3">
    <name type="scientific">Camponotus floridanus</name>
    <name type="common">Florida carpenter ant</name>
    <dbReference type="NCBI Taxonomy" id="104421"/>
    <lineage>
        <taxon>Eukaryota</taxon>
        <taxon>Metazoa</taxon>
        <taxon>Ecdysozoa</taxon>
        <taxon>Arthropoda</taxon>
        <taxon>Hexapoda</taxon>
        <taxon>Insecta</taxon>
        <taxon>Pterygota</taxon>
        <taxon>Neoptera</taxon>
        <taxon>Endopterygota</taxon>
        <taxon>Hymenoptera</taxon>
        <taxon>Apocrita</taxon>
        <taxon>Aculeata</taxon>
        <taxon>Formicoidea</taxon>
        <taxon>Formicidae</taxon>
        <taxon>Formicinae</taxon>
        <taxon>Camponotus</taxon>
    </lineage>
</organism>
<dbReference type="Proteomes" id="UP000000311">
    <property type="component" value="Unassembled WGS sequence"/>
</dbReference>
<protein>
    <submittedName>
        <fullName evidence="2">Uncharacterized protein</fullName>
    </submittedName>
</protein>
<reference evidence="2 3" key="1">
    <citation type="journal article" date="2010" name="Science">
        <title>Genomic comparison of the ants Camponotus floridanus and Harpegnathos saltator.</title>
        <authorList>
            <person name="Bonasio R."/>
            <person name="Zhang G."/>
            <person name="Ye C."/>
            <person name="Mutti N.S."/>
            <person name="Fang X."/>
            <person name="Qin N."/>
            <person name="Donahue G."/>
            <person name="Yang P."/>
            <person name="Li Q."/>
            <person name="Li C."/>
            <person name="Zhang P."/>
            <person name="Huang Z."/>
            <person name="Berger S.L."/>
            <person name="Reinberg D."/>
            <person name="Wang J."/>
            <person name="Liebig J."/>
        </authorList>
    </citation>
    <scope>NUCLEOTIDE SEQUENCE [LARGE SCALE GENOMIC DNA]</scope>
    <source>
        <strain evidence="3">C129</strain>
    </source>
</reference>
<dbReference type="InParanoid" id="E1ZWH1"/>
<keyword evidence="3" id="KW-1185">Reference proteome</keyword>
<accession>E1ZWH1</accession>
<feature type="compositionally biased region" description="Low complexity" evidence="1">
    <location>
        <begin position="29"/>
        <end position="44"/>
    </location>
</feature>
<gene>
    <name evidence="2" type="ORF">EAG_12652</name>
</gene>
<feature type="region of interest" description="Disordered" evidence="1">
    <location>
        <begin position="1"/>
        <end position="44"/>
    </location>
</feature>
<dbReference type="EMBL" id="GL434844">
    <property type="protein sequence ID" value="EFN74468.1"/>
    <property type="molecule type" value="Genomic_DNA"/>
</dbReference>
<evidence type="ECO:0000313" key="3">
    <source>
        <dbReference type="Proteomes" id="UP000000311"/>
    </source>
</evidence>
<feature type="non-terminal residue" evidence="2">
    <location>
        <position position="44"/>
    </location>
</feature>
<dbReference type="AlphaFoldDB" id="E1ZWH1"/>